<dbReference type="PROSITE" id="PS51257">
    <property type="entry name" value="PROKAR_LIPOPROTEIN"/>
    <property type="match status" value="1"/>
</dbReference>
<dbReference type="Proteomes" id="UP000010146">
    <property type="component" value="Unassembled WGS sequence"/>
</dbReference>
<sequence length="358" mass="42087">MRKLLRPIFVTILTLVLLFLASCNPKPEIEKKEQTPKNLYTIPKAEKLVEITPIFKEADPFIQGVERLSAFLGHPLTKEMAERVYSTPKQDYVALTDILHFLSEDGLFLIYKPIGVDELKEDILKGSPVLIEFSFSGTSKDAGIVYGLDDDNLHYYLLPDMKERTYPIEKVKEKIEEGQPLIAVFKAEDKSKWAEEMEKSDIYLRRWGQDVYQKKDPDAYKEYIKTIERLKWRIEDEDRNQIYAYYYIFYDRKPEKVKNIILKSYEESEYLPSSQELAFMLYRLLGDKEKADHIASHMNISSEQLSFYQDETLLQLGYYYLEEGDIKTAKSILEFLKERNPDYPGLKEALKEVSKKER</sequence>
<reference evidence="2" key="3">
    <citation type="submission" date="2015-02" db="EMBL/GenBank/DDBJ databases">
        <title>Genome analysis of three genomes within the thermophilic hydrogenogenic bacterial species Caldanaerobacter subterraneus.</title>
        <authorList>
            <person name="Sant'Anna F.H."/>
            <person name="Lebedinsky A."/>
            <person name="Sokolova T."/>
            <person name="Robb F.T."/>
            <person name="Gonzalez J.M."/>
        </authorList>
    </citation>
    <scope>NUCLEOTIDE SEQUENCE [LARGE SCALE GENOMIC DNA]</scope>
    <source>
        <strain evidence="2">DSM 12653</strain>
    </source>
</reference>
<proteinExistence type="predicted"/>
<gene>
    <name evidence="1" type="ORF">CDSM653_02446</name>
</gene>
<organism evidence="1 2">
    <name type="scientific">Caldanaerobacter subterraneus subsp. pacificus DSM 12653</name>
    <dbReference type="NCBI Taxonomy" id="391606"/>
    <lineage>
        <taxon>Bacteria</taxon>
        <taxon>Bacillati</taxon>
        <taxon>Bacillota</taxon>
        <taxon>Clostridia</taxon>
        <taxon>Thermoanaerobacterales</taxon>
        <taxon>Thermoanaerobacteraceae</taxon>
        <taxon>Caldanaerobacter</taxon>
    </lineage>
</organism>
<dbReference type="RefSeq" id="WP_011026698.1">
    <property type="nucleotide sequence ID" value="NZ_ABXP02000125.1"/>
</dbReference>
<evidence type="ECO:0000313" key="2">
    <source>
        <dbReference type="Proteomes" id="UP000010146"/>
    </source>
</evidence>
<protein>
    <recommendedName>
        <fullName evidence="3">Tetratricopeptide repeat protein</fullName>
    </recommendedName>
</protein>
<evidence type="ECO:0000313" key="1">
    <source>
        <dbReference type="EMBL" id="KKC28528.1"/>
    </source>
</evidence>
<reference evidence="1 2" key="1">
    <citation type="submission" date="2008-07" db="EMBL/GenBank/DDBJ databases">
        <authorList>
            <person name="Gonzalez J."/>
            <person name="Sokolova T."/>
            <person name="Ferriera S."/>
            <person name="Johnson J."/>
            <person name="Kravitz S."/>
            <person name="Beeson K."/>
            <person name="Sutton G."/>
            <person name="Rogers Y.-H."/>
            <person name="Friedman R."/>
            <person name="Frazier M."/>
            <person name="Venter J.C."/>
        </authorList>
    </citation>
    <scope>NUCLEOTIDE SEQUENCE [LARGE SCALE GENOMIC DNA]</scope>
    <source>
        <strain evidence="1 2">DSM 12653</strain>
    </source>
</reference>
<evidence type="ECO:0008006" key="3">
    <source>
        <dbReference type="Google" id="ProtNLM"/>
    </source>
</evidence>
<reference evidence="1 2" key="2">
    <citation type="journal article" date="2015" name="BMC Genomics">
        <title>Analysis of three genomes within the thermophilic bacterial species Caldanaerobacter subterraneus with a focus on carbon monoxide dehydrogenase evolution and hydrolase diversity.</title>
        <authorList>
            <person name="Sant'Anna F.H."/>
            <person name="Lebedinsky A.V."/>
            <person name="Sokolova T.G."/>
            <person name="Robb F.T."/>
            <person name="Gonzalez J.M."/>
        </authorList>
    </citation>
    <scope>NUCLEOTIDE SEQUENCE [LARGE SCALE GENOMIC DNA]</scope>
    <source>
        <strain evidence="1 2">DSM 12653</strain>
    </source>
</reference>
<name>A0A0F5PIP9_9THEO</name>
<dbReference type="EMBL" id="ABXP02000125">
    <property type="protein sequence ID" value="KKC28528.1"/>
    <property type="molecule type" value="Genomic_DNA"/>
</dbReference>
<comment type="caution">
    <text evidence="1">The sequence shown here is derived from an EMBL/GenBank/DDBJ whole genome shotgun (WGS) entry which is preliminary data.</text>
</comment>
<dbReference type="AlphaFoldDB" id="A0A0F5PIP9"/>
<accession>A0A0F5PIP9</accession>